<gene>
    <name evidence="3" type="ORF">EBN88_23645</name>
</gene>
<feature type="compositionally biased region" description="Pro residues" evidence="1">
    <location>
        <begin position="324"/>
        <end position="339"/>
    </location>
</feature>
<keyword evidence="2" id="KW-0472">Membrane</keyword>
<proteinExistence type="predicted"/>
<feature type="region of interest" description="Disordered" evidence="1">
    <location>
        <begin position="304"/>
        <end position="339"/>
    </location>
</feature>
<evidence type="ECO:0000313" key="3">
    <source>
        <dbReference type="EMBL" id="RMI34541.1"/>
    </source>
</evidence>
<dbReference type="AlphaFoldDB" id="A0A3M2LAD1"/>
<dbReference type="RefSeq" id="WP_122399093.1">
    <property type="nucleotide sequence ID" value="NZ_RFFJ01000175.1"/>
</dbReference>
<keyword evidence="2" id="KW-1133">Transmembrane helix</keyword>
<evidence type="ECO:0000256" key="2">
    <source>
        <dbReference type="SAM" id="Phobius"/>
    </source>
</evidence>
<feature type="compositionally biased region" description="Basic and acidic residues" evidence="1">
    <location>
        <begin position="252"/>
        <end position="263"/>
    </location>
</feature>
<keyword evidence="2" id="KW-0812">Transmembrane</keyword>
<feature type="compositionally biased region" description="Pro residues" evidence="1">
    <location>
        <begin position="241"/>
        <end position="250"/>
    </location>
</feature>
<evidence type="ECO:0000313" key="4">
    <source>
        <dbReference type="Proteomes" id="UP000278673"/>
    </source>
</evidence>
<name>A0A3M2LAD1_9ACTN</name>
<sequence>MSSGHRALTAFLALLYGLLALLVGRATGWPDWLWPALAGALLLGGAALFALTRGLRGRAPQENALEQRVVDVALPSAEPDYPFLFSATVRWLPREVEGMAYFDPGGIAVASILLRARAFTARQDPADAGLAQHRLNAVLGVMEADPSGRVLAMARNVHMALVETDRERLSRLADVRKDEEVWEHERNYERNKRSYLSTDVLSDPGSAVVWWLANHDDEVAGAVERIGLLAQLSAAANNGEVPPPFRPWLPRPEQEPHQEDDGASRGPATPPAERLLDTLCAWLAVDRDDPDLVLVAERLAQVLRASDRPEEADQLADLVAHVGRPPPGGEEHTQPPPEG</sequence>
<reference evidence="3 4" key="1">
    <citation type="submission" date="2018-10" db="EMBL/GenBank/DDBJ databases">
        <title>Isolation, diversity and antifungal activity of actinobacteria from wheat.</title>
        <authorList>
            <person name="Han C."/>
        </authorList>
    </citation>
    <scope>NUCLEOTIDE SEQUENCE [LARGE SCALE GENOMIC DNA]</scope>
    <source>
        <strain evidence="3 4">NEAU-YY642</strain>
    </source>
</reference>
<organism evidence="3 4">
    <name type="scientific">Streptomyces triticirhizae</name>
    <dbReference type="NCBI Taxonomy" id="2483353"/>
    <lineage>
        <taxon>Bacteria</taxon>
        <taxon>Bacillati</taxon>
        <taxon>Actinomycetota</taxon>
        <taxon>Actinomycetes</taxon>
        <taxon>Kitasatosporales</taxon>
        <taxon>Streptomycetaceae</taxon>
        <taxon>Streptomyces</taxon>
    </lineage>
</organism>
<protein>
    <submittedName>
        <fullName evidence="3">Uncharacterized protein</fullName>
    </submittedName>
</protein>
<dbReference type="EMBL" id="RFFJ01000175">
    <property type="protein sequence ID" value="RMI34541.1"/>
    <property type="molecule type" value="Genomic_DNA"/>
</dbReference>
<accession>A0A3M2LAD1</accession>
<evidence type="ECO:0000256" key="1">
    <source>
        <dbReference type="SAM" id="MobiDB-lite"/>
    </source>
</evidence>
<comment type="caution">
    <text evidence="3">The sequence shown here is derived from an EMBL/GenBank/DDBJ whole genome shotgun (WGS) entry which is preliminary data.</text>
</comment>
<dbReference type="Proteomes" id="UP000278673">
    <property type="component" value="Unassembled WGS sequence"/>
</dbReference>
<keyword evidence="4" id="KW-1185">Reference proteome</keyword>
<feature type="transmembrane region" description="Helical" evidence="2">
    <location>
        <begin position="32"/>
        <end position="51"/>
    </location>
</feature>
<feature type="region of interest" description="Disordered" evidence="1">
    <location>
        <begin position="240"/>
        <end position="272"/>
    </location>
</feature>